<dbReference type="EMBL" id="UEYP01000001">
    <property type="protein sequence ID" value="SSC65730.1"/>
    <property type="molecule type" value="Genomic_DNA"/>
</dbReference>
<sequence length="321" mass="36846">MGKDYDPAFEEKRQTAEEESKAYRDELEQLPTVELKARIADARKREAEIIAASKKRLEDERFYNQPESTADFKYWAKLSYWSLEEIVALSLGRDPRKVNWQIIGRFHLESEFVAEYSQRNTIVSRAKTMGQLWDQTIPFMAIAWARRMRFDFPEELASEIESLGIQIADWKSLYDQKQKALSDLESALAEEREKYLQAMQHNSKFLDEYSAKANSTIDGYQIKVERMKAEIADLSDALNQKQKCGSDAPNRDVGTRERDSLLKLVLGMAIDGYGFDVKAARSPTARELSDHLQRLGLSLSDDTIRAYLNEAKALLPGDLPE</sequence>
<proteinExistence type="predicted"/>
<feature type="region of interest" description="Disordered" evidence="2">
    <location>
        <begin position="1"/>
        <end position="23"/>
    </location>
</feature>
<name>A0A376ADI7_9HYPH</name>
<evidence type="ECO:0000256" key="2">
    <source>
        <dbReference type="SAM" id="MobiDB-lite"/>
    </source>
</evidence>
<organism evidence="3 4">
    <name type="scientific">Ciceribacter selenitireducens ATCC BAA-1503</name>
    <dbReference type="NCBI Taxonomy" id="1336235"/>
    <lineage>
        <taxon>Bacteria</taxon>
        <taxon>Pseudomonadati</taxon>
        <taxon>Pseudomonadota</taxon>
        <taxon>Alphaproteobacteria</taxon>
        <taxon>Hyphomicrobiales</taxon>
        <taxon>Rhizobiaceae</taxon>
        <taxon>Ciceribacter</taxon>
    </lineage>
</organism>
<accession>A0A376ADI7</accession>
<feature type="coiled-coil region" evidence="1">
    <location>
        <begin position="167"/>
        <end position="244"/>
    </location>
</feature>
<dbReference type="Proteomes" id="UP000254764">
    <property type="component" value="Unassembled WGS sequence"/>
</dbReference>
<evidence type="ECO:0000313" key="4">
    <source>
        <dbReference type="Proteomes" id="UP000254764"/>
    </source>
</evidence>
<protein>
    <submittedName>
        <fullName evidence="3">Uncharacterized protein</fullName>
    </submittedName>
</protein>
<keyword evidence="1" id="KW-0175">Coiled coil</keyword>
<keyword evidence="4" id="KW-1185">Reference proteome</keyword>
<reference evidence="4" key="1">
    <citation type="submission" date="2018-07" db="EMBL/GenBank/DDBJ databases">
        <authorList>
            <person name="Peiro R."/>
            <person name="Begona"/>
            <person name="Cbmso G."/>
            <person name="Lopez M."/>
            <person name="Gonzalez S."/>
        </authorList>
    </citation>
    <scope>NUCLEOTIDE SEQUENCE [LARGE SCALE GENOMIC DNA]</scope>
</reference>
<evidence type="ECO:0000313" key="3">
    <source>
        <dbReference type="EMBL" id="SSC65730.1"/>
    </source>
</evidence>
<evidence type="ECO:0000256" key="1">
    <source>
        <dbReference type="SAM" id="Coils"/>
    </source>
</evidence>
<gene>
    <name evidence="3" type="ORF">RHIZ70_1438</name>
</gene>
<dbReference type="AlphaFoldDB" id="A0A376ADI7"/>